<dbReference type="InterPro" id="IPR034035">
    <property type="entry name" value="Astacin-like_dom"/>
</dbReference>
<evidence type="ECO:0000313" key="4">
    <source>
        <dbReference type="EMBL" id="CAG7734057.1"/>
    </source>
</evidence>
<proteinExistence type="predicted"/>
<keyword evidence="2" id="KW-0732">Signal</keyword>
<dbReference type="GO" id="GO:0006508">
    <property type="term" value="P:proteolysis"/>
    <property type="evidence" value="ECO:0007669"/>
    <property type="project" value="UniProtKB-KW"/>
</dbReference>
<sequence length="244" mass="28109">MGIELPLLCFIILVFSIYAVPIEDSQDSSNIFLNDIREVESEDRSAISTKRRRWPRGIIPYVISRRFTKKERKTIYKAFKMINSTTCIKFYPKTKRNGSYVHFVRGKKNSGCFSNVGRIGNGRQNLNVEPHSFCMNPGAIAHELLHVVGLYHEMSRPDRDDYIKIVKENLQPGVISNWHKHRYSLTYGTKYDYLSLMHYGSRAGSKNGEPTMLNRKGNVVKMGQLKKLRKGDIAIVKGIYRCRG</sequence>
<evidence type="ECO:0000256" key="1">
    <source>
        <dbReference type="PROSITE-ProRule" id="PRU01211"/>
    </source>
</evidence>
<dbReference type="OrthoDB" id="291007at2759"/>
<dbReference type="Pfam" id="PF01400">
    <property type="entry name" value="Astacin"/>
    <property type="match status" value="1"/>
</dbReference>
<dbReference type="PROSITE" id="PS51864">
    <property type="entry name" value="ASTACIN"/>
    <property type="match status" value="1"/>
</dbReference>
<dbReference type="CDD" id="cd04280">
    <property type="entry name" value="ZnMc_astacin_like"/>
    <property type="match status" value="1"/>
</dbReference>
<dbReference type="EMBL" id="CAJVCH010261740">
    <property type="protein sequence ID" value="CAG7734057.1"/>
    <property type="molecule type" value="Genomic_DNA"/>
</dbReference>
<dbReference type="PANTHER" id="PTHR10127:SF883">
    <property type="entry name" value="ZINC METALLOPROTEINASE NAS-8"/>
    <property type="match status" value="1"/>
</dbReference>
<keyword evidence="1" id="KW-0862">Zinc</keyword>
<feature type="binding site" evidence="1">
    <location>
        <position position="142"/>
    </location>
    <ligand>
        <name>Zn(2+)</name>
        <dbReference type="ChEBI" id="CHEBI:29105"/>
        <note>catalytic</note>
    </ligand>
</feature>
<comment type="caution">
    <text evidence="4">The sequence shown here is derived from an EMBL/GenBank/DDBJ whole genome shotgun (WGS) entry which is preliminary data.</text>
</comment>
<keyword evidence="5" id="KW-1185">Reference proteome</keyword>
<name>A0A8J2PDS7_9HEXA</name>
<accession>A0A8J2PDS7</accession>
<evidence type="ECO:0000256" key="2">
    <source>
        <dbReference type="SAM" id="SignalP"/>
    </source>
</evidence>
<feature type="domain" description="Peptidase M12A" evidence="3">
    <location>
        <begin position="45"/>
        <end position="243"/>
    </location>
</feature>
<dbReference type="GO" id="GO:0004222">
    <property type="term" value="F:metalloendopeptidase activity"/>
    <property type="evidence" value="ECO:0007669"/>
    <property type="project" value="UniProtKB-UniRule"/>
</dbReference>
<dbReference type="InterPro" id="IPR006026">
    <property type="entry name" value="Peptidase_Metallo"/>
</dbReference>
<feature type="disulfide bond" evidence="1">
    <location>
        <begin position="112"/>
        <end position="134"/>
    </location>
</feature>
<dbReference type="Proteomes" id="UP000708208">
    <property type="component" value="Unassembled WGS sequence"/>
</dbReference>
<dbReference type="SMART" id="SM00235">
    <property type="entry name" value="ZnMc"/>
    <property type="match status" value="1"/>
</dbReference>
<dbReference type="PANTHER" id="PTHR10127">
    <property type="entry name" value="DISCOIDIN, CUB, EGF, LAMININ , AND ZINC METALLOPROTEASE DOMAIN CONTAINING"/>
    <property type="match status" value="1"/>
</dbReference>
<comment type="caution">
    <text evidence="1">Lacks conserved residue(s) required for the propagation of feature annotation.</text>
</comment>
<keyword evidence="1" id="KW-1015">Disulfide bond</keyword>
<feature type="binding site" evidence="1">
    <location>
        <position position="146"/>
    </location>
    <ligand>
        <name>Zn(2+)</name>
        <dbReference type="ChEBI" id="CHEBI:29105"/>
        <note>catalytic</note>
    </ligand>
</feature>
<feature type="binding site" evidence="1">
    <location>
        <position position="152"/>
    </location>
    <ligand>
        <name>Zn(2+)</name>
        <dbReference type="ChEBI" id="CHEBI:29105"/>
        <note>catalytic</note>
    </ligand>
</feature>
<dbReference type="AlphaFoldDB" id="A0A8J2PDS7"/>
<evidence type="ECO:0000313" key="5">
    <source>
        <dbReference type="Proteomes" id="UP000708208"/>
    </source>
</evidence>
<organism evidence="4 5">
    <name type="scientific">Allacma fusca</name>
    <dbReference type="NCBI Taxonomy" id="39272"/>
    <lineage>
        <taxon>Eukaryota</taxon>
        <taxon>Metazoa</taxon>
        <taxon>Ecdysozoa</taxon>
        <taxon>Arthropoda</taxon>
        <taxon>Hexapoda</taxon>
        <taxon>Collembola</taxon>
        <taxon>Symphypleona</taxon>
        <taxon>Sminthuridae</taxon>
        <taxon>Allacma</taxon>
    </lineage>
</organism>
<reference evidence="4" key="1">
    <citation type="submission" date="2021-06" db="EMBL/GenBank/DDBJ databases">
        <authorList>
            <person name="Hodson N. C."/>
            <person name="Mongue J. A."/>
            <person name="Jaron S. K."/>
        </authorList>
    </citation>
    <scope>NUCLEOTIDE SEQUENCE</scope>
</reference>
<comment type="cofactor">
    <cofactor evidence="1">
        <name>Zn(2+)</name>
        <dbReference type="ChEBI" id="CHEBI:29105"/>
    </cofactor>
    <text evidence="1">Binds 1 zinc ion per subunit.</text>
</comment>
<keyword evidence="1" id="KW-0645">Protease</keyword>
<evidence type="ECO:0000259" key="3">
    <source>
        <dbReference type="PROSITE" id="PS51864"/>
    </source>
</evidence>
<protein>
    <recommendedName>
        <fullName evidence="3">Peptidase M12A domain-containing protein</fullName>
    </recommendedName>
</protein>
<feature type="chain" id="PRO_5035317566" description="Peptidase M12A domain-containing protein" evidence="2">
    <location>
        <begin position="20"/>
        <end position="244"/>
    </location>
</feature>
<feature type="active site" evidence="1">
    <location>
        <position position="143"/>
    </location>
</feature>
<dbReference type="InterPro" id="IPR001506">
    <property type="entry name" value="Peptidase_M12A"/>
</dbReference>
<keyword evidence="1" id="KW-0479">Metal-binding</keyword>
<gene>
    <name evidence="4" type="ORF">AFUS01_LOCUS22464</name>
</gene>
<dbReference type="GO" id="GO:0008270">
    <property type="term" value="F:zinc ion binding"/>
    <property type="evidence" value="ECO:0007669"/>
    <property type="project" value="UniProtKB-UniRule"/>
</dbReference>
<feature type="disulfide bond" evidence="1">
    <location>
        <begin position="87"/>
        <end position="242"/>
    </location>
</feature>
<keyword evidence="1" id="KW-0482">Metalloprotease</keyword>
<keyword evidence="1" id="KW-0378">Hydrolase</keyword>
<feature type="signal peptide" evidence="2">
    <location>
        <begin position="1"/>
        <end position="19"/>
    </location>
</feature>